<dbReference type="EC" id="2.3.2.27" evidence="3"/>
<dbReference type="PROSITE" id="PS50176">
    <property type="entry name" value="ARM_REPEAT"/>
    <property type="match status" value="1"/>
</dbReference>
<dbReference type="SMART" id="SM00504">
    <property type="entry name" value="Ubox"/>
    <property type="match status" value="1"/>
</dbReference>
<dbReference type="PANTHER" id="PTHR23315">
    <property type="entry name" value="U BOX DOMAIN-CONTAINING"/>
    <property type="match status" value="1"/>
</dbReference>
<dbReference type="KEGG" id="pda:103708539"/>
<dbReference type="SUPFAM" id="SSF57850">
    <property type="entry name" value="RING/U-box"/>
    <property type="match status" value="1"/>
</dbReference>
<dbReference type="Gene3D" id="1.25.10.10">
    <property type="entry name" value="Leucine-rich Repeat Variant"/>
    <property type="match status" value="1"/>
</dbReference>
<evidence type="ECO:0000256" key="1">
    <source>
        <dbReference type="ARBA" id="ARBA00000900"/>
    </source>
</evidence>
<dbReference type="Pfam" id="PF04564">
    <property type="entry name" value="U-box"/>
    <property type="match status" value="1"/>
</dbReference>
<dbReference type="InterPro" id="IPR045210">
    <property type="entry name" value="RING-Ubox_PUB"/>
</dbReference>
<evidence type="ECO:0000256" key="3">
    <source>
        <dbReference type="ARBA" id="ARBA00012483"/>
    </source>
</evidence>
<reference evidence="9" key="1">
    <citation type="journal article" date="2019" name="Nat. Commun.">
        <title>Genome-wide association mapping of date palm fruit traits.</title>
        <authorList>
            <person name="Hazzouri K.M."/>
            <person name="Gros-Balthazard M."/>
            <person name="Flowers J.M."/>
            <person name="Copetti D."/>
            <person name="Lemansour A."/>
            <person name="Lebrun M."/>
            <person name="Masmoudi K."/>
            <person name="Ferrand S."/>
            <person name="Dhar M.I."/>
            <person name="Fresquez Z.A."/>
            <person name="Rosas U."/>
            <person name="Zhang J."/>
            <person name="Talag J."/>
            <person name="Lee S."/>
            <person name="Kudrna D."/>
            <person name="Powell R.F."/>
            <person name="Leitch I.J."/>
            <person name="Krueger R.R."/>
            <person name="Wing R.A."/>
            <person name="Amiri K.M.A."/>
            <person name="Purugganan M.D."/>
        </authorList>
    </citation>
    <scope>NUCLEOTIDE SEQUENCE [LARGE SCALE GENOMIC DNA]</scope>
    <source>
        <strain evidence="9">cv. Khalas</strain>
    </source>
</reference>
<dbReference type="InterPro" id="IPR003613">
    <property type="entry name" value="Ubox_domain"/>
</dbReference>
<dbReference type="InterPro" id="IPR000225">
    <property type="entry name" value="Armadillo"/>
</dbReference>
<dbReference type="OrthoDB" id="6105938at2759"/>
<evidence type="ECO:0000259" key="8">
    <source>
        <dbReference type="PROSITE" id="PS51698"/>
    </source>
</evidence>
<gene>
    <name evidence="10" type="primary">LOC103708539</name>
</gene>
<accession>A0A8B7C4P2</accession>
<evidence type="ECO:0000256" key="2">
    <source>
        <dbReference type="ARBA" id="ARBA00004906"/>
    </source>
</evidence>
<organism evidence="9 10">
    <name type="scientific">Phoenix dactylifera</name>
    <name type="common">Date palm</name>
    <dbReference type="NCBI Taxonomy" id="42345"/>
    <lineage>
        <taxon>Eukaryota</taxon>
        <taxon>Viridiplantae</taxon>
        <taxon>Streptophyta</taxon>
        <taxon>Embryophyta</taxon>
        <taxon>Tracheophyta</taxon>
        <taxon>Spermatophyta</taxon>
        <taxon>Magnoliopsida</taxon>
        <taxon>Liliopsida</taxon>
        <taxon>Arecaceae</taxon>
        <taxon>Coryphoideae</taxon>
        <taxon>Phoeniceae</taxon>
        <taxon>Phoenix</taxon>
    </lineage>
</organism>
<keyword evidence="4" id="KW-0808">Transferase</keyword>
<comment type="catalytic activity">
    <reaction evidence="1">
        <text>S-ubiquitinyl-[E2 ubiquitin-conjugating enzyme]-L-cysteine + [acceptor protein]-L-lysine = [E2 ubiquitin-conjugating enzyme]-L-cysteine + N(6)-ubiquitinyl-[acceptor protein]-L-lysine.</text>
        <dbReference type="EC" id="2.3.2.27"/>
    </reaction>
</comment>
<dbReference type="InterPro" id="IPR058678">
    <property type="entry name" value="ARM_PUB"/>
</dbReference>
<dbReference type="GeneID" id="103708539"/>
<reference evidence="10" key="2">
    <citation type="submission" date="2025-08" db="UniProtKB">
        <authorList>
            <consortium name="RefSeq"/>
        </authorList>
    </citation>
    <scope>IDENTIFICATION</scope>
    <source>
        <tissue evidence="10">Young leaves</tissue>
    </source>
</reference>
<evidence type="ECO:0000256" key="5">
    <source>
        <dbReference type="ARBA" id="ARBA00022737"/>
    </source>
</evidence>
<sequence length="785" mass="86602">MDSVEVEENLFAPGDAKLHGGMCKQLSAIVYKVLGIFPLLEDARPRSKPGLQALCSLHVALNKAKSLLLHCSDCSKIYLAITGDSILMKFEKTRCALQESLRRVEDIVPQTIGCQIMEIVAQLEGTVFTLDPSEKQVGEEVITLLQKEKQFNGDSNDGIELEVFHQAALKLGITSSRAALTERRALKKLIEKACAEEDNRKESIVAYLLHLMRKYSKLFRSVTPDDTDSQQSAPCSPTILGSLDGVNGNNQAFERQLTKLSSFDFKHNWVKSGNMPIPPEEFRCPISLQLMYDPVIISSGQTYERICIENWFNGGHGTCPKTQQQLSHLSLTPNYCVKGLIASWCEQNGVPIPDGPPESLDLNYWRLALSDQDAMNSRSTGTIDSCQTKCVKVVPLEENAAIEKLKVDERGSLENGPFEDHEMDELERYESLLAVLNEGNDIGKQHKAVEQIRFLLKDDEEARIYMGVNGFVEALVQFLKSAICEGDARAQEVGALALFNLAVNNNRNKTMLLSAGAAPLLEEMIQNSETWEASAALYLNLSCLDEAKPVIGSSQAVPFLIQLLEANNSRSHSCKHDALYTLFNLSAHPPNIPHLLTSGIIEQLQSFLAAPAGPSGYTWVEKALAIFINLAASNTAARKHIISTPGLIGSIAAVLDNGEPAEQEQAVSCLLILCSDSEEWSYLVLQEGVIPALVLVTANGTPRGKEKAQKLLKLFREQRQREVSPARTQLHEVVTVGVGGCADGGGYKDVSKATSYCKSRSKRFGRAWTSMTSMWKYKNRSRHQY</sequence>
<dbReference type="RefSeq" id="XP_008791724.1">
    <property type="nucleotide sequence ID" value="XM_008793502.4"/>
</dbReference>
<evidence type="ECO:0000256" key="4">
    <source>
        <dbReference type="ARBA" id="ARBA00022679"/>
    </source>
</evidence>
<dbReference type="Gene3D" id="3.30.40.10">
    <property type="entry name" value="Zinc/RING finger domain, C3HC4 (zinc finger)"/>
    <property type="match status" value="1"/>
</dbReference>
<dbReference type="CDD" id="cd16664">
    <property type="entry name" value="RING-Ubox_PUB"/>
    <property type="match status" value="1"/>
</dbReference>
<comment type="pathway">
    <text evidence="2">Protein modification; protein ubiquitination.</text>
</comment>
<evidence type="ECO:0000313" key="10">
    <source>
        <dbReference type="RefSeq" id="XP_008791724.1"/>
    </source>
</evidence>
<feature type="repeat" description="ARM" evidence="7">
    <location>
        <begin position="470"/>
        <end position="516"/>
    </location>
</feature>
<keyword evidence="9" id="KW-1185">Reference proteome</keyword>
<dbReference type="InterPro" id="IPR011989">
    <property type="entry name" value="ARM-like"/>
</dbReference>
<dbReference type="InterPro" id="IPR016024">
    <property type="entry name" value="ARM-type_fold"/>
</dbReference>
<dbReference type="PROSITE" id="PS51698">
    <property type="entry name" value="U_BOX"/>
    <property type="match status" value="1"/>
</dbReference>
<evidence type="ECO:0000313" key="9">
    <source>
        <dbReference type="Proteomes" id="UP000228380"/>
    </source>
</evidence>
<protein>
    <recommendedName>
        <fullName evidence="3">RING-type E3 ubiquitin transferase</fullName>
        <ecNumber evidence="3">2.3.2.27</ecNumber>
    </recommendedName>
</protein>
<feature type="domain" description="U-box" evidence="8">
    <location>
        <begin position="277"/>
        <end position="351"/>
    </location>
</feature>
<dbReference type="Pfam" id="PF25598">
    <property type="entry name" value="ARM_PUB"/>
    <property type="match status" value="1"/>
</dbReference>
<keyword evidence="5" id="KW-0677">Repeat</keyword>
<dbReference type="Proteomes" id="UP000228380">
    <property type="component" value="Chromosome 10"/>
</dbReference>
<dbReference type="GO" id="GO:0061630">
    <property type="term" value="F:ubiquitin protein ligase activity"/>
    <property type="evidence" value="ECO:0007669"/>
    <property type="project" value="UniProtKB-EC"/>
</dbReference>
<dbReference type="PANTHER" id="PTHR23315:SF284">
    <property type="entry name" value="U-BOX DOMAIN-CONTAINING PROTEIN 7"/>
    <property type="match status" value="1"/>
</dbReference>
<dbReference type="GO" id="GO:0016567">
    <property type="term" value="P:protein ubiquitination"/>
    <property type="evidence" value="ECO:0007669"/>
    <property type="project" value="UniProtKB-UniPathway"/>
</dbReference>
<keyword evidence="6" id="KW-0833">Ubl conjugation pathway</keyword>
<dbReference type="SMART" id="SM00185">
    <property type="entry name" value="ARM"/>
    <property type="match status" value="3"/>
</dbReference>
<dbReference type="UniPathway" id="UPA00143"/>
<dbReference type="AlphaFoldDB" id="A0A8B7C4P2"/>
<evidence type="ECO:0000256" key="6">
    <source>
        <dbReference type="ARBA" id="ARBA00022786"/>
    </source>
</evidence>
<dbReference type="SUPFAM" id="SSF48371">
    <property type="entry name" value="ARM repeat"/>
    <property type="match status" value="1"/>
</dbReference>
<dbReference type="InterPro" id="IPR013083">
    <property type="entry name" value="Znf_RING/FYVE/PHD"/>
</dbReference>
<evidence type="ECO:0000256" key="7">
    <source>
        <dbReference type="PROSITE-ProRule" id="PRU00259"/>
    </source>
</evidence>
<proteinExistence type="predicted"/>
<dbReference type="FunFam" id="3.30.40.10:FF:000114">
    <property type="entry name" value="RING-type E3 ubiquitin transferase"/>
    <property type="match status" value="1"/>
</dbReference>
<name>A0A8B7C4P2_PHODC</name>